<keyword evidence="1" id="KW-1133">Transmembrane helix</keyword>
<gene>
    <name evidence="2" type="ORF">BJX66DRAFT_318427</name>
</gene>
<organism evidence="2 3">
    <name type="scientific">Aspergillus keveii</name>
    <dbReference type="NCBI Taxonomy" id="714993"/>
    <lineage>
        <taxon>Eukaryota</taxon>
        <taxon>Fungi</taxon>
        <taxon>Dikarya</taxon>
        <taxon>Ascomycota</taxon>
        <taxon>Pezizomycotina</taxon>
        <taxon>Eurotiomycetes</taxon>
        <taxon>Eurotiomycetidae</taxon>
        <taxon>Eurotiales</taxon>
        <taxon>Aspergillaceae</taxon>
        <taxon>Aspergillus</taxon>
        <taxon>Aspergillus subgen. Nidulantes</taxon>
    </lineage>
</organism>
<proteinExistence type="predicted"/>
<keyword evidence="1" id="KW-0472">Membrane</keyword>
<reference evidence="2 3" key="1">
    <citation type="submission" date="2024-07" db="EMBL/GenBank/DDBJ databases">
        <title>Section-level genome sequencing and comparative genomics of Aspergillus sections Usti and Cavernicolus.</title>
        <authorList>
            <consortium name="Lawrence Berkeley National Laboratory"/>
            <person name="Nybo J.L."/>
            <person name="Vesth T.C."/>
            <person name="Theobald S."/>
            <person name="Frisvad J.C."/>
            <person name="Larsen T.O."/>
            <person name="Kjaerboelling I."/>
            <person name="Rothschild-Mancinelli K."/>
            <person name="Lyhne E.K."/>
            <person name="Kogle M.E."/>
            <person name="Barry K."/>
            <person name="Clum A."/>
            <person name="Na H."/>
            <person name="Ledsgaard L."/>
            <person name="Lin J."/>
            <person name="Lipzen A."/>
            <person name="Kuo A."/>
            <person name="Riley R."/>
            <person name="Mondo S."/>
            <person name="Labutti K."/>
            <person name="Haridas S."/>
            <person name="Pangalinan J."/>
            <person name="Salamov A.A."/>
            <person name="Simmons B.A."/>
            <person name="Magnuson J.K."/>
            <person name="Chen J."/>
            <person name="Drula E."/>
            <person name="Henrissat B."/>
            <person name="Wiebenga A."/>
            <person name="Lubbers R.J."/>
            <person name="Gomes A.C."/>
            <person name="Makela M.R."/>
            <person name="Stajich J."/>
            <person name="Grigoriev I.V."/>
            <person name="Mortensen U.H."/>
            <person name="De Vries R.P."/>
            <person name="Baker S.E."/>
            <person name="Andersen M.R."/>
        </authorList>
    </citation>
    <scope>NUCLEOTIDE SEQUENCE [LARGE SCALE GENOMIC DNA]</scope>
    <source>
        <strain evidence="2 3">CBS 209.92</strain>
    </source>
</reference>
<evidence type="ECO:0000256" key="1">
    <source>
        <dbReference type="SAM" id="Phobius"/>
    </source>
</evidence>
<evidence type="ECO:0000313" key="2">
    <source>
        <dbReference type="EMBL" id="KAL2783499.1"/>
    </source>
</evidence>
<evidence type="ECO:0000313" key="3">
    <source>
        <dbReference type="Proteomes" id="UP001610563"/>
    </source>
</evidence>
<accession>A0ABR4FJU1</accession>
<dbReference type="EMBL" id="JBFTWV010000231">
    <property type="protein sequence ID" value="KAL2783499.1"/>
    <property type="molecule type" value="Genomic_DNA"/>
</dbReference>
<comment type="caution">
    <text evidence="2">The sequence shown here is derived from an EMBL/GenBank/DDBJ whole genome shotgun (WGS) entry which is preliminary data.</text>
</comment>
<sequence>MVYPPHARLVVIGSQNTTAKLVCCPYALSYYLLWGISVALNVRRYRRRSVPLDTALMLETSMNPCRGPRIIHLDRR</sequence>
<keyword evidence="1" id="KW-0812">Transmembrane</keyword>
<protein>
    <submittedName>
        <fullName evidence="2">Uncharacterized protein</fullName>
    </submittedName>
</protein>
<dbReference type="Proteomes" id="UP001610563">
    <property type="component" value="Unassembled WGS sequence"/>
</dbReference>
<feature type="transmembrane region" description="Helical" evidence="1">
    <location>
        <begin position="19"/>
        <end position="42"/>
    </location>
</feature>
<keyword evidence="3" id="KW-1185">Reference proteome</keyword>
<name>A0ABR4FJU1_9EURO</name>